<sequence>MRIITGSARGAKLKAPKGQNTRPTADRIKESLFNILGAFVYDKNVLDMFSGTGNLALEALSRGASHATMVDMALESISIIKFNTAHTKLNDKATILKSDIFMAIKKFHQNKMKFDIIFCDPPYHKELCMKSLQILHEYPVLSDDGIIIMEHALEDILPDKYEEFSLLRRQKYGSTTQISIYENTKMVKSEE</sequence>
<reference evidence="4 5" key="1">
    <citation type="submission" date="2017-06" db="EMBL/GenBank/DDBJ databases">
        <authorList>
            <consortium name="Pathogen Informatics"/>
        </authorList>
    </citation>
    <scope>NUCLEOTIDE SEQUENCE [LARGE SCALE GENOMIC DNA]</scope>
    <source>
        <strain evidence="4 5">NCTC10570</strain>
    </source>
</reference>
<organism evidence="4 5">
    <name type="scientific">Megamonas hypermegale</name>
    <dbReference type="NCBI Taxonomy" id="158847"/>
    <lineage>
        <taxon>Bacteria</taxon>
        <taxon>Bacillati</taxon>
        <taxon>Bacillota</taxon>
        <taxon>Negativicutes</taxon>
        <taxon>Selenomonadales</taxon>
        <taxon>Selenomonadaceae</taxon>
        <taxon>Megamonas</taxon>
    </lineage>
</organism>
<dbReference type="SUPFAM" id="SSF53335">
    <property type="entry name" value="S-adenosyl-L-methionine-dependent methyltransferases"/>
    <property type="match status" value="1"/>
</dbReference>
<dbReference type="Gene3D" id="3.40.50.150">
    <property type="entry name" value="Vaccinia Virus protein VP39"/>
    <property type="match status" value="1"/>
</dbReference>
<dbReference type="PROSITE" id="PS00092">
    <property type="entry name" value="N6_MTASE"/>
    <property type="match status" value="1"/>
</dbReference>
<dbReference type="GO" id="GO:0003676">
    <property type="term" value="F:nucleic acid binding"/>
    <property type="evidence" value="ECO:0007669"/>
    <property type="project" value="InterPro"/>
</dbReference>
<dbReference type="InterPro" id="IPR002052">
    <property type="entry name" value="DNA_methylase_N6_adenine_CS"/>
</dbReference>
<evidence type="ECO:0000313" key="5">
    <source>
        <dbReference type="Proteomes" id="UP000215383"/>
    </source>
</evidence>
<dbReference type="InterPro" id="IPR029063">
    <property type="entry name" value="SAM-dependent_MTases_sf"/>
</dbReference>
<evidence type="ECO:0000256" key="3">
    <source>
        <dbReference type="SAM" id="MobiDB-lite"/>
    </source>
</evidence>
<proteinExistence type="predicted"/>
<dbReference type="Proteomes" id="UP000215383">
    <property type="component" value="Chromosome 1"/>
</dbReference>
<dbReference type="RefSeq" id="WP_027889171.1">
    <property type="nucleotide sequence ID" value="NZ_CALXYH010000036.1"/>
</dbReference>
<evidence type="ECO:0000256" key="2">
    <source>
        <dbReference type="ARBA" id="ARBA00022679"/>
    </source>
</evidence>
<dbReference type="AlphaFoldDB" id="A0A239TE10"/>
<keyword evidence="1 4" id="KW-0489">Methyltransferase</keyword>
<name>A0A239TE10_9FIRM</name>
<dbReference type="eggNOG" id="COG0742">
    <property type="taxonomic scope" value="Bacteria"/>
</dbReference>
<dbReference type="PANTHER" id="PTHR43542">
    <property type="entry name" value="METHYLTRANSFERASE"/>
    <property type="match status" value="1"/>
</dbReference>
<accession>A0A239TE10</accession>
<gene>
    <name evidence="4" type="primary">rsmD</name>
    <name evidence="4" type="ORF">SAMEA4364220_00339</name>
</gene>
<feature type="region of interest" description="Disordered" evidence="3">
    <location>
        <begin position="1"/>
        <end position="23"/>
    </location>
</feature>
<dbReference type="GeneID" id="78506376"/>
<dbReference type="InterPro" id="IPR004398">
    <property type="entry name" value="RNA_MeTrfase_RsmD"/>
</dbReference>
<dbReference type="EMBL" id="LT906446">
    <property type="protein sequence ID" value="SNU95174.1"/>
    <property type="molecule type" value="Genomic_DNA"/>
</dbReference>
<dbReference type="NCBIfam" id="TIGR00095">
    <property type="entry name" value="16S rRNA (guanine(966)-N(2))-methyltransferase RsmD"/>
    <property type="match status" value="1"/>
</dbReference>
<dbReference type="EC" id="2.1.1.171" evidence="4"/>
<evidence type="ECO:0000256" key="1">
    <source>
        <dbReference type="ARBA" id="ARBA00022603"/>
    </source>
</evidence>
<dbReference type="PANTHER" id="PTHR43542:SF1">
    <property type="entry name" value="METHYLTRANSFERASE"/>
    <property type="match status" value="1"/>
</dbReference>
<dbReference type="PIRSF" id="PIRSF004553">
    <property type="entry name" value="CHP00095"/>
    <property type="match status" value="1"/>
</dbReference>
<dbReference type="GO" id="GO:0052913">
    <property type="term" value="F:16S rRNA (guanine(966)-N(2))-methyltransferase activity"/>
    <property type="evidence" value="ECO:0007669"/>
    <property type="project" value="UniProtKB-EC"/>
</dbReference>
<protein>
    <submittedName>
        <fullName evidence="4">Ribosomal RNA small subunit methyltransferase D</fullName>
        <ecNumber evidence="4">2.1.1.171</ecNumber>
    </submittedName>
</protein>
<keyword evidence="2 4" id="KW-0808">Transferase</keyword>
<dbReference type="Pfam" id="PF03602">
    <property type="entry name" value="Cons_hypoth95"/>
    <property type="match status" value="1"/>
</dbReference>
<evidence type="ECO:0000313" key="4">
    <source>
        <dbReference type="EMBL" id="SNU95174.1"/>
    </source>
</evidence>
<dbReference type="CDD" id="cd02440">
    <property type="entry name" value="AdoMet_MTases"/>
    <property type="match status" value="1"/>
</dbReference>
<keyword evidence="5" id="KW-1185">Reference proteome</keyword>